<comment type="caution">
    <text evidence="9">The sequence shown here is derived from an EMBL/GenBank/DDBJ whole genome shotgun (WGS) entry which is preliminary data.</text>
</comment>
<dbReference type="InterPro" id="IPR005467">
    <property type="entry name" value="His_kinase_dom"/>
</dbReference>
<keyword evidence="5" id="KW-0418">Kinase</keyword>
<evidence type="ECO:0000313" key="9">
    <source>
        <dbReference type="EMBL" id="MDM4015638.1"/>
    </source>
</evidence>
<dbReference type="Pfam" id="PF00072">
    <property type="entry name" value="Response_reg"/>
    <property type="match status" value="1"/>
</dbReference>
<dbReference type="RefSeq" id="WP_149497392.1">
    <property type="nucleotide sequence ID" value="NZ_CP141221.1"/>
</dbReference>
<evidence type="ECO:0000259" key="7">
    <source>
        <dbReference type="PROSITE" id="PS50109"/>
    </source>
</evidence>
<dbReference type="InterPro" id="IPR011006">
    <property type="entry name" value="CheY-like_superfamily"/>
</dbReference>
<evidence type="ECO:0000256" key="6">
    <source>
        <dbReference type="PROSITE-ProRule" id="PRU00169"/>
    </source>
</evidence>
<protein>
    <recommendedName>
        <fullName evidence="2">histidine kinase</fullName>
        <ecNumber evidence="2">2.7.13.3</ecNumber>
    </recommendedName>
</protein>
<evidence type="ECO:0000256" key="1">
    <source>
        <dbReference type="ARBA" id="ARBA00000085"/>
    </source>
</evidence>
<comment type="catalytic activity">
    <reaction evidence="1">
        <text>ATP + protein L-histidine = ADP + protein N-phospho-L-histidine.</text>
        <dbReference type="EC" id="2.7.13.3"/>
    </reaction>
</comment>
<dbReference type="PANTHER" id="PTHR42878">
    <property type="entry name" value="TWO-COMPONENT HISTIDINE KINASE"/>
    <property type="match status" value="1"/>
</dbReference>
<dbReference type="SUPFAM" id="SSF55874">
    <property type="entry name" value="ATPase domain of HSP90 chaperone/DNA topoisomerase II/histidine kinase"/>
    <property type="match status" value="1"/>
</dbReference>
<keyword evidence="4" id="KW-0808">Transferase</keyword>
<dbReference type="PROSITE" id="PS50110">
    <property type="entry name" value="RESPONSE_REGULATORY"/>
    <property type="match status" value="1"/>
</dbReference>
<keyword evidence="9" id="KW-0547">Nucleotide-binding</keyword>
<dbReference type="InterPro" id="IPR050351">
    <property type="entry name" value="BphY/WalK/GraS-like"/>
</dbReference>
<dbReference type="Gene3D" id="3.30.565.10">
    <property type="entry name" value="Histidine kinase-like ATPase, C-terminal domain"/>
    <property type="match status" value="1"/>
</dbReference>
<dbReference type="InterPro" id="IPR004358">
    <property type="entry name" value="Sig_transdc_His_kin-like_C"/>
</dbReference>
<dbReference type="SUPFAM" id="SSF52172">
    <property type="entry name" value="CheY-like"/>
    <property type="match status" value="1"/>
</dbReference>
<keyword evidence="9" id="KW-0067">ATP-binding</keyword>
<dbReference type="Proteomes" id="UP001239462">
    <property type="component" value="Unassembled WGS sequence"/>
</dbReference>
<name>A0ABT7PH08_9BACT</name>
<accession>A0ABT7PH08</accession>
<dbReference type="PRINTS" id="PR00344">
    <property type="entry name" value="BCTRLSENSOR"/>
</dbReference>
<evidence type="ECO:0000256" key="3">
    <source>
        <dbReference type="ARBA" id="ARBA00022553"/>
    </source>
</evidence>
<sequence length="358" mass="39418">MTQTVLMIDDNPADAVIVKRLLAKIPGSTYSFLHAENAETGFESLRQQSIDCIVLDYQLGRISGIELLHQMRSAGIDVPVIALTGEGSESIAVDTLKAGAQDYLVKGQVTAATLHRSILSATKTVALERKLREQREELLSFTGMVSHDLRNPLRHICQYSELLQLELTNSDDHCRRYVEAIDKACKRMSTLIENLLSYTKYGRSAKQLTDVDLTEVLRVATTDLSAVIESSNASVQFDELPAVTGDPTGLSQLFQNLIGNGIKYNHSPRPSIVIQSEHVDDRINVTVIDNGIGIDEQYLDDVFRPLCRLHTEEEYEGSGLGLSTAQRIAHQHDATITIESKLGEGTAVCLSFPAGPKR</sequence>
<organism evidence="9 10">
    <name type="scientific">Roseiconus lacunae</name>
    <dbReference type="NCBI Taxonomy" id="2605694"/>
    <lineage>
        <taxon>Bacteria</taxon>
        <taxon>Pseudomonadati</taxon>
        <taxon>Planctomycetota</taxon>
        <taxon>Planctomycetia</taxon>
        <taxon>Pirellulales</taxon>
        <taxon>Pirellulaceae</taxon>
        <taxon>Roseiconus</taxon>
    </lineage>
</organism>
<dbReference type="SMART" id="SM00448">
    <property type="entry name" value="REC"/>
    <property type="match status" value="1"/>
</dbReference>
<dbReference type="GO" id="GO:0005524">
    <property type="term" value="F:ATP binding"/>
    <property type="evidence" value="ECO:0007669"/>
    <property type="project" value="UniProtKB-KW"/>
</dbReference>
<gene>
    <name evidence="9" type="ORF">QTN89_09375</name>
</gene>
<keyword evidence="3 6" id="KW-0597">Phosphoprotein</keyword>
<dbReference type="PROSITE" id="PS50109">
    <property type="entry name" value="HIS_KIN"/>
    <property type="match status" value="1"/>
</dbReference>
<dbReference type="Gene3D" id="1.10.287.130">
    <property type="match status" value="1"/>
</dbReference>
<evidence type="ECO:0000256" key="4">
    <source>
        <dbReference type="ARBA" id="ARBA00022679"/>
    </source>
</evidence>
<dbReference type="SMART" id="SM00387">
    <property type="entry name" value="HATPase_c"/>
    <property type="match status" value="1"/>
</dbReference>
<feature type="domain" description="Histidine kinase" evidence="7">
    <location>
        <begin position="144"/>
        <end position="356"/>
    </location>
</feature>
<feature type="modified residue" description="4-aspartylphosphate" evidence="6">
    <location>
        <position position="56"/>
    </location>
</feature>
<dbReference type="InterPro" id="IPR003594">
    <property type="entry name" value="HATPase_dom"/>
</dbReference>
<keyword evidence="10" id="KW-1185">Reference proteome</keyword>
<dbReference type="InterPro" id="IPR001789">
    <property type="entry name" value="Sig_transdc_resp-reg_receiver"/>
</dbReference>
<evidence type="ECO:0000313" key="10">
    <source>
        <dbReference type="Proteomes" id="UP001239462"/>
    </source>
</evidence>
<dbReference type="Pfam" id="PF00512">
    <property type="entry name" value="HisKA"/>
    <property type="match status" value="1"/>
</dbReference>
<dbReference type="CDD" id="cd00082">
    <property type="entry name" value="HisKA"/>
    <property type="match status" value="1"/>
</dbReference>
<dbReference type="InterPro" id="IPR003661">
    <property type="entry name" value="HisK_dim/P_dom"/>
</dbReference>
<proteinExistence type="predicted"/>
<dbReference type="Gene3D" id="3.40.50.2300">
    <property type="match status" value="1"/>
</dbReference>
<dbReference type="EC" id="2.7.13.3" evidence="2"/>
<dbReference type="EMBL" id="JASZZN010000006">
    <property type="protein sequence ID" value="MDM4015638.1"/>
    <property type="molecule type" value="Genomic_DNA"/>
</dbReference>
<evidence type="ECO:0000259" key="8">
    <source>
        <dbReference type="PROSITE" id="PS50110"/>
    </source>
</evidence>
<dbReference type="SMART" id="SM00388">
    <property type="entry name" value="HisKA"/>
    <property type="match status" value="1"/>
</dbReference>
<dbReference type="InterPro" id="IPR036890">
    <property type="entry name" value="HATPase_C_sf"/>
</dbReference>
<feature type="domain" description="Response regulatory" evidence="8">
    <location>
        <begin position="4"/>
        <end position="121"/>
    </location>
</feature>
<evidence type="ECO:0000256" key="5">
    <source>
        <dbReference type="ARBA" id="ARBA00022777"/>
    </source>
</evidence>
<dbReference type="Pfam" id="PF02518">
    <property type="entry name" value="HATPase_c"/>
    <property type="match status" value="1"/>
</dbReference>
<evidence type="ECO:0000256" key="2">
    <source>
        <dbReference type="ARBA" id="ARBA00012438"/>
    </source>
</evidence>
<dbReference type="PANTHER" id="PTHR42878:SF15">
    <property type="entry name" value="BACTERIOPHYTOCHROME"/>
    <property type="match status" value="1"/>
</dbReference>
<reference evidence="9 10" key="1">
    <citation type="submission" date="2023-06" db="EMBL/GenBank/DDBJ databases">
        <title>Roseiconus lacunae JC819 isolated from Gulf of Mannar region, Tamil Nadu.</title>
        <authorList>
            <person name="Pk S."/>
            <person name="Ch S."/>
            <person name="Ch V.R."/>
        </authorList>
    </citation>
    <scope>NUCLEOTIDE SEQUENCE [LARGE SCALE GENOMIC DNA]</scope>
    <source>
        <strain evidence="9 10">JC819</strain>
    </source>
</reference>
<dbReference type="CDD" id="cd00156">
    <property type="entry name" value="REC"/>
    <property type="match status" value="1"/>
</dbReference>